<evidence type="ECO:0000313" key="3">
    <source>
        <dbReference type="EMBL" id="SCW59434.1"/>
    </source>
</evidence>
<dbReference type="RefSeq" id="WP_091438269.1">
    <property type="nucleotide sequence ID" value="NZ_FMTP01000002.1"/>
</dbReference>
<dbReference type="InterPro" id="IPR019945">
    <property type="entry name" value="F420_G6P_DH-rel"/>
</dbReference>
<sequence length="331" mass="36241">MRAEPADRLRIGYHASHEQFAPSELLGGVQAAEQAGFDAAMCSDHFAPWSARQPHSGFAWSWLGAALATTTLPFGVVTTPIGRRYHPVITTQAAATLAEMFPERFWMALGSGEALNERVTGERWPAKAERDARLGEAVDIMRALFAGETVSRRGGLIDVEEARLYTRPNVPPLFIAAALTPETARRAGAWADGLVTINQPLDRLRAIIEAFREGGGEGKPLSLQVHLSYADTLEVARASAHDQWRFNTLSSSVAAELKLPEQFDAATRLVRPEDLDESILISDDADWHAAQLSEFAELGFRDIYLHNVGLNQRTFIETFGALVLPQLRGGA</sequence>
<evidence type="ECO:0000256" key="1">
    <source>
        <dbReference type="ARBA" id="ARBA00023002"/>
    </source>
</evidence>
<dbReference type="Proteomes" id="UP000198889">
    <property type="component" value="Unassembled WGS sequence"/>
</dbReference>
<dbReference type="InterPro" id="IPR011251">
    <property type="entry name" value="Luciferase-like_dom"/>
</dbReference>
<dbReference type="AlphaFoldDB" id="A0A1G4RRD1"/>
<keyword evidence="1" id="KW-0560">Oxidoreductase</keyword>
<protein>
    <submittedName>
        <fullName evidence="3">Probable non-F420 flavinoid oxidoreductase</fullName>
    </submittedName>
</protein>
<dbReference type="NCBIfam" id="TIGR03557">
    <property type="entry name" value="F420_G6P_family"/>
    <property type="match status" value="1"/>
</dbReference>
<evidence type="ECO:0000313" key="4">
    <source>
        <dbReference type="Proteomes" id="UP000198889"/>
    </source>
</evidence>
<dbReference type="InterPro" id="IPR036661">
    <property type="entry name" value="Luciferase-like_sf"/>
</dbReference>
<dbReference type="Gene3D" id="3.20.20.30">
    <property type="entry name" value="Luciferase-like domain"/>
    <property type="match status" value="1"/>
</dbReference>
<dbReference type="SUPFAM" id="SSF51679">
    <property type="entry name" value="Bacterial luciferase-like"/>
    <property type="match status" value="1"/>
</dbReference>
<organism evidence="3 4">
    <name type="scientific">Ancylobacter rudongensis</name>
    <dbReference type="NCBI Taxonomy" id="177413"/>
    <lineage>
        <taxon>Bacteria</taxon>
        <taxon>Pseudomonadati</taxon>
        <taxon>Pseudomonadota</taxon>
        <taxon>Alphaproteobacteria</taxon>
        <taxon>Hyphomicrobiales</taxon>
        <taxon>Xanthobacteraceae</taxon>
        <taxon>Ancylobacter</taxon>
    </lineage>
</organism>
<dbReference type="NCBIfam" id="TIGR03885">
    <property type="entry name" value="flavin_revert"/>
    <property type="match status" value="1"/>
</dbReference>
<dbReference type="InterPro" id="IPR050564">
    <property type="entry name" value="F420-G6PD/mer"/>
</dbReference>
<dbReference type="CDD" id="cd01097">
    <property type="entry name" value="Tetrahydromethanopterin_reductase"/>
    <property type="match status" value="1"/>
</dbReference>
<dbReference type="STRING" id="177413.SAMN05660859_1873"/>
<dbReference type="Pfam" id="PF00296">
    <property type="entry name" value="Bac_luciferase"/>
    <property type="match status" value="1"/>
</dbReference>
<accession>A0A1G4RRD1</accession>
<gene>
    <name evidence="3" type="ORF">SAMN05660859_1873</name>
</gene>
<dbReference type="PANTHER" id="PTHR43244:SF1">
    <property type="entry name" value="5,10-METHYLENETETRAHYDROMETHANOPTERIN REDUCTASE"/>
    <property type="match status" value="1"/>
</dbReference>
<keyword evidence="4" id="KW-1185">Reference proteome</keyword>
<dbReference type="PANTHER" id="PTHR43244">
    <property type="match status" value="1"/>
</dbReference>
<dbReference type="GO" id="GO:0016705">
    <property type="term" value="F:oxidoreductase activity, acting on paired donors, with incorporation or reduction of molecular oxygen"/>
    <property type="evidence" value="ECO:0007669"/>
    <property type="project" value="InterPro"/>
</dbReference>
<proteinExistence type="predicted"/>
<dbReference type="EMBL" id="FMTP01000002">
    <property type="protein sequence ID" value="SCW59434.1"/>
    <property type="molecule type" value="Genomic_DNA"/>
</dbReference>
<feature type="domain" description="Luciferase-like" evidence="2">
    <location>
        <begin position="14"/>
        <end position="301"/>
    </location>
</feature>
<reference evidence="4" key="1">
    <citation type="submission" date="2016-10" db="EMBL/GenBank/DDBJ databases">
        <authorList>
            <person name="Varghese N."/>
            <person name="Submissions S."/>
        </authorList>
    </citation>
    <scope>NUCLEOTIDE SEQUENCE [LARGE SCALE GENOMIC DNA]</scope>
    <source>
        <strain evidence="4">CGMCC 1.1761</strain>
    </source>
</reference>
<evidence type="ECO:0000259" key="2">
    <source>
        <dbReference type="Pfam" id="PF00296"/>
    </source>
</evidence>
<name>A0A1G4RRD1_9HYPH</name>
<dbReference type="InterPro" id="IPR023907">
    <property type="entry name" value="Non-F420_Flavin_OxRdtase"/>
</dbReference>